<proteinExistence type="predicted"/>
<dbReference type="AlphaFoldDB" id="A0AAV5CQT1"/>
<dbReference type="Proteomes" id="UP001054889">
    <property type="component" value="Unassembled WGS sequence"/>
</dbReference>
<evidence type="ECO:0000313" key="2">
    <source>
        <dbReference type="EMBL" id="GJN00466.1"/>
    </source>
</evidence>
<accession>A0AAV5CQT1</accession>
<protein>
    <submittedName>
        <fullName evidence="2">Uncharacterized protein</fullName>
    </submittedName>
</protein>
<organism evidence="2 3">
    <name type="scientific">Eleusine coracana subsp. coracana</name>
    <dbReference type="NCBI Taxonomy" id="191504"/>
    <lineage>
        <taxon>Eukaryota</taxon>
        <taxon>Viridiplantae</taxon>
        <taxon>Streptophyta</taxon>
        <taxon>Embryophyta</taxon>
        <taxon>Tracheophyta</taxon>
        <taxon>Spermatophyta</taxon>
        <taxon>Magnoliopsida</taxon>
        <taxon>Liliopsida</taxon>
        <taxon>Poales</taxon>
        <taxon>Poaceae</taxon>
        <taxon>PACMAD clade</taxon>
        <taxon>Chloridoideae</taxon>
        <taxon>Cynodonteae</taxon>
        <taxon>Eleusininae</taxon>
        <taxon>Eleusine</taxon>
    </lineage>
</organism>
<evidence type="ECO:0000313" key="1">
    <source>
        <dbReference type="EMBL" id="GJN00234.1"/>
    </source>
</evidence>
<keyword evidence="3" id="KW-1185">Reference proteome</keyword>
<evidence type="ECO:0000313" key="3">
    <source>
        <dbReference type="Proteomes" id="UP001054889"/>
    </source>
</evidence>
<gene>
    <name evidence="2" type="primary">ga17650</name>
    <name evidence="1" type="synonym">ga17403</name>
    <name evidence="1" type="ORF">PR202_ga17403</name>
    <name evidence="2" type="ORF">PR202_ga17650</name>
</gene>
<sequence length="68" mass="7907">MRFEVEAYNDNCHFIAEQHSLLQLEKRASRSAQFYFTSSGCHRYIPHINHVDDLSKTNPFECGSACVR</sequence>
<name>A0AAV5CQT1_ELECO</name>
<comment type="caution">
    <text evidence="2">The sequence shown here is derived from an EMBL/GenBank/DDBJ whole genome shotgun (WGS) entry which is preliminary data.</text>
</comment>
<dbReference type="EMBL" id="BQKI01000008">
    <property type="protein sequence ID" value="GJN00466.1"/>
    <property type="molecule type" value="Genomic_DNA"/>
</dbReference>
<reference evidence="2" key="1">
    <citation type="journal article" date="2018" name="DNA Res.">
        <title>Multiple hybrid de novo genome assembly of finger millet, an orphan allotetraploid crop.</title>
        <authorList>
            <person name="Hatakeyama M."/>
            <person name="Aluri S."/>
            <person name="Balachadran M.T."/>
            <person name="Sivarajan S.R."/>
            <person name="Patrignani A."/>
            <person name="Gruter S."/>
            <person name="Poveda L."/>
            <person name="Shimizu-Inatsugi R."/>
            <person name="Baeten J."/>
            <person name="Francoijs K.J."/>
            <person name="Nataraja K.N."/>
            <person name="Reddy Y.A.N."/>
            <person name="Phadnis S."/>
            <person name="Ravikumar R.L."/>
            <person name="Schlapbach R."/>
            <person name="Sreeman S.M."/>
            <person name="Shimizu K.K."/>
        </authorList>
    </citation>
    <scope>NUCLEOTIDE SEQUENCE</scope>
</reference>
<reference evidence="2" key="2">
    <citation type="submission" date="2021-12" db="EMBL/GenBank/DDBJ databases">
        <title>Resequencing data analysis of finger millet.</title>
        <authorList>
            <person name="Hatakeyama M."/>
            <person name="Aluri S."/>
            <person name="Balachadran M.T."/>
            <person name="Sivarajan S.R."/>
            <person name="Poveda L."/>
            <person name="Shimizu-Inatsugi R."/>
            <person name="Schlapbach R."/>
            <person name="Sreeman S.M."/>
            <person name="Shimizu K.K."/>
        </authorList>
    </citation>
    <scope>NUCLEOTIDE SEQUENCE</scope>
</reference>
<dbReference type="EMBL" id="BQKI01000008">
    <property type="protein sequence ID" value="GJN00234.1"/>
    <property type="molecule type" value="Genomic_DNA"/>
</dbReference>